<name>A0A846YH70_9NOCA</name>
<keyword evidence="3" id="KW-0804">Transcription</keyword>
<evidence type="ECO:0000256" key="2">
    <source>
        <dbReference type="ARBA" id="ARBA00023125"/>
    </source>
</evidence>
<dbReference type="InterPro" id="IPR009057">
    <property type="entry name" value="Homeodomain-like_sf"/>
</dbReference>
<dbReference type="RefSeq" id="WP_084493355.1">
    <property type="nucleotide sequence ID" value="NZ_JAAXOT010000010.1"/>
</dbReference>
<dbReference type="Pfam" id="PF01965">
    <property type="entry name" value="DJ-1_PfpI"/>
    <property type="match status" value="1"/>
</dbReference>
<dbReference type="InterPro" id="IPR029062">
    <property type="entry name" value="Class_I_gatase-like"/>
</dbReference>
<dbReference type="PANTHER" id="PTHR43130:SF3">
    <property type="entry name" value="HTH-TYPE TRANSCRIPTIONAL REGULATOR RV1931C"/>
    <property type="match status" value="1"/>
</dbReference>
<evidence type="ECO:0000259" key="4">
    <source>
        <dbReference type="PROSITE" id="PS01124"/>
    </source>
</evidence>
<dbReference type="EMBL" id="JAAXOT010000010">
    <property type="protein sequence ID" value="NKY58337.1"/>
    <property type="molecule type" value="Genomic_DNA"/>
</dbReference>
<dbReference type="PROSITE" id="PS01124">
    <property type="entry name" value="HTH_ARAC_FAMILY_2"/>
    <property type="match status" value="1"/>
</dbReference>
<dbReference type="SUPFAM" id="SSF52317">
    <property type="entry name" value="Class I glutamine amidotransferase-like"/>
    <property type="match status" value="1"/>
</dbReference>
<dbReference type="Gene3D" id="1.10.10.60">
    <property type="entry name" value="Homeodomain-like"/>
    <property type="match status" value="2"/>
</dbReference>
<dbReference type="PANTHER" id="PTHR43130">
    <property type="entry name" value="ARAC-FAMILY TRANSCRIPTIONAL REGULATOR"/>
    <property type="match status" value="1"/>
</dbReference>
<comment type="caution">
    <text evidence="5">The sequence shown here is derived from an EMBL/GenBank/DDBJ whole genome shotgun (WGS) entry which is preliminary data.</text>
</comment>
<evidence type="ECO:0000256" key="3">
    <source>
        <dbReference type="ARBA" id="ARBA00023163"/>
    </source>
</evidence>
<dbReference type="GO" id="GO:0043565">
    <property type="term" value="F:sequence-specific DNA binding"/>
    <property type="evidence" value="ECO:0007669"/>
    <property type="project" value="InterPro"/>
</dbReference>
<evidence type="ECO:0000313" key="5">
    <source>
        <dbReference type="EMBL" id="NKY58337.1"/>
    </source>
</evidence>
<dbReference type="SMART" id="SM00342">
    <property type="entry name" value="HTH_ARAC"/>
    <property type="match status" value="1"/>
</dbReference>
<reference evidence="5 6" key="1">
    <citation type="submission" date="2020-04" db="EMBL/GenBank/DDBJ databases">
        <title>MicrobeNet Type strains.</title>
        <authorList>
            <person name="Nicholson A.C."/>
        </authorList>
    </citation>
    <scope>NUCLEOTIDE SEQUENCE [LARGE SCALE GENOMIC DNA]</scope>
    <source>
        <strain evidence="5 6">JCM 3332</strain>
    </source>
</reference>
<evidence type="ECO:0000313" key="6">
    <source>
        <dbReference type="Proteomes" id="UP000570678"/>
    </source>
</evidence>
<sequence length="344" mass="37230">MSKLITIAVFEGVEPLDIFGPIQVFTTADRLLDTDNDGYEIAIVGAQQGAVHCAGGSVVVTDNSWGSLSKPIDTLVVTGGISLRTETPTAITDDDLIDWLADTAEHLPRVVSVCTGTHLLAAAGILTGRRATTHWTTAPQLAAEYPEITVDPEGIFVRDGSIWTSAGGTAAIDLCLALVADDYGSELARRVARALVMSIRRSEIQSQRSKYLEPSKATDARIQDLQEWIRGNPSENLSVHALATRVGLSPRHFTRVFRENSGVSPAQFVEDVRVDVAAQLLLHTATGLRSVARSAGFGSIETLHRVFKRHFGLAPAAYREEFAPTERAIPRSGQRWVRPALISQ</sequence>
<dbReference type="AlphaFoldDB" id="A0A846YH70"/>
<dbReference type="InterPro" id="IPR052158">
    <property type="entry name" value="INH-QAR"/>
</dbReference>
<dbReference type="CDD" id="cd03137">
    <property type="entry name" value="GATase1_AraC_1"/>
    <property type="match status" value="1"/>
</dbReference>
<accession>A0A846YH70</accession>
<keyword evidence="6" id="KW-1185">Reference proteome</keyword>
<dbReference type="SUPFAM" id="SSF46689">
    <property type="entry name" value="Homeodomain-like"/>
    <property type="match status" value="2"/>
</dbReference>
<feature type="domain" description="HTH araC/xylS-type" evidence="4">
    <location>
        <begin position="223"/>
        <end position="321"/>
    </location>
</feature>
<proteinExistence type="predicted"/>
<dbReference type="Gene3D" id="3.40.50.880">
    <property type="match status" value="1"/>
</dbReference>
<organism evidence="5 6">
    <name type="scientific">Nocardia flavorosea</name>
    <dbReference type="NCBI Taxonomy" id="53429"/>
    <lineage>
        <taxon>Bacteria</taxon>
        <taxon>Bacillati</taxon>
        <taxon>Actinomycetota</taxon>
        <taxon>Actinomycetes</taxon>
        <taxon>Mycobacteriales</taxon>
        <taxon>Nocardiaceae</taxon>
        <taxon>Nocardia</taxon>
    </lineage>
</organism>
<evidence type="ECO:0000256" key="1">
    <source>
        <dbReference type="ARBA" id="ARBA00023015"/>
    </source>
</evidence>
<keyword evidence="2" id="KW-0238">DNA-binding</keyword>
<gene>
    <name evidence="5" type="ORF">HGA15_19775</name>
</gene>
<dbReference type="InterPro" id="IPR018060">
    <property type="entry name" value="HTH_AraC"/>
</dbReference>
<dbReference type="PROSITE" id="PS00041">
    <property type="entry name" value="HTH_ARAC_FAMILY_1"/>
    <property type="match status" value="1"/>
</dbReference>
<dbReference type="InterPro" id="IPR002818">
    <property type="entry name" value="DJ-1/PfpI"/>
</dbReference>
<dbReference type="Pfam" id="PF12833">
    <property type="entry name" value="HTH_18"/>
    <property type="match status" value="1"/>
</dbReference>
<dbReference type="Proteomes" id="UP000570678">
    <property type="component" value="Unassembled WGS sequence"/>
</dbReference>
<protein>
    <submittedName>
        <fullName evidence="5">GlxA family transcriptional regulator</fullName>
    </submittedName>
</protein>
<dbReference type="GO" id="GO:0003700">
    <property type="term" value="F:DNA-binding transcription factor activity"/>
    <property type="evidence" value="ECO:0007669"/>
    <property type="project" value="InterPro"/>
</dbReference>
<keyword evidence="1" id="KW-0805">Transcription regulation</keyword>
<dbReference type="InterPro" id="IPR018062">
    <property type="entry name" value="HTH_AraC-typ_CS"/>
</dbReference>